<keyword evidence="4" id="KW-1185">Reference proteome</keyword>
<dbReference type="EMBL" id="CP013189">
    <property type="protein sequence ID" value="ALO46265.1"/>
    <property type="molecule type" value="Genomic_DNA"/>
</dbReference>
<dbReference type="Pfam" id="PF20349">
    <property type="entry name" value="DUF6644"/>
    <property type="match status" value="1"/>
</dbReference>
<feature type="domain" description="DUF6644" evidence="2">
    <location>
        <begin position="24"/>
        <end position="150"/>
    </location>
</feature>
<organism evidence="3 4">
    <name type="scientific">Pseudohongiella spirulinae</name>
    <dbReference type="NCBI Taxonomy" id="1249552"/>
    <lineage>
        <taxon>Bacteria</taxon>
        <taxon>Pseudomonadati</taxon>
        <taxon>Pseudomonadota</taxon>
        <taxon>Gammaproteobacteria</taxon>
        <taxon>Pseudomonadales</taxon>
        <taxon>Pseudohongiellaceae</taxon>
        <taxon>Pseudohongiella</taxon>
    </lineage>
</organism>
<dbReference type="OrthoDB" id="7058402at2"/>
<proteinExistence type="predicted"/>
<keyword evidence="1" id="KW-1133">Transmembrane helix</keyword>
<dbReference type="InterPro" id="IPR046586">
    <property type="entry name" value="DUF6644"/>
</dbReference>
<feature type="transmembrane region" description="Helical" evidence="1">
    <location>
        <begin position="89"/>
        <end position="113"/>
    </location>
</feature>
<feature type="transmembrane region" description="Helical" evidence="1">
    <location>
        <begin position="22"/>
        <end position="45"/>
    </location>
</feature>
<sequence length="158" mass="17954">MNSSLREFSTEMLRSIPGLPPILQTIHLLGLVMLMASVVMICLRVLNIAARRQQLQELGLRLQPWFYWSLPVMLFSALPFFLARPQRYIYNPIFAIKLVALLVALLASISLLRHLRRLSSEAPGITARLMAVCALLSWLLTALAGRWIAYVDYIFWAG</sequence>
<dbReference type="AlphaFoldDB" id="A0A0S2KDE3"/>
<evidence type="ECO:0000313" key="4">
    <source>
        <dbReference type="Proteomes" id="UP000065641"/>
    </source>
</evidence>
<name>A0A0S2KDE3_9GAMM</name>
<keyword evidence="1" id="KW-0472">Membrane</keyword>
<dbReference type="Proteomes" id="UP000065641">
    <property type="component" value="Chromosome"/>
</dbReference>
<keyword evidence="1" id="KW-0812">Transmembrane</keyword>
<dbReference type="KEGG" id="pspi:PS2015_1612"/>
<reference evidence="3 4" key="1">
    <citation type="submission" date="2015-11" db="EMBL/GenBank/DDBJ databases">
        <authorList>
            <person name="Zhang Y."/>
            <person name="Guo Z."/>
        </authorList>
    </citation>
    <scope>NUCLEOTIDE SEQUENCE [LARGE SCALE GENOMIC DNA]</scope>
    <source>
        <strain evidence="3 4">KCTC 32221</strain>
    </source>
</reference>
<feature type="transmembrane region" description="Helical" evidence="1">
    <location>
        <begin position="65"/>
        <end position="83"/>
    </location>
</feature>
<evidence type="ECO:0000259" key="2">
    <source>
        <dbReference type="Pfam" id="PF20349"/>
    </source>
</evidence>
<dbReference type="RefSeq" id="WP_156412691.1">
    <property type="nucleotide sequence ID" value="NZ_CP013189.1"/>
</dbReference>
<evidence type="ECO:0000313" key="3">
    <source>
        <dbReference type="EMBL" id="ALO46265.1"/>
    </source>
</evidence>
<feature type="transmembrane region" description="Helical" evidence="1">
    <location>
        <begin position="125"/>
        <end position="149"/>
    </location>
</feature>
<protein>
    <recommendedName>
        <fullName evidence="2">DUF6644 domain-containing protein</fullName>
    </recommendedName>
</protein>
<evidence type="ECO:0000256" key="1">
    <source>
        <dbReference type="SAM" id="Phobius"/>
    </source>
</evidence>
<dbReference type="STRING" id="1249552.PS2015_1612"/>
<accession>A0A0S2KDE3</accession>
<gene>
    <name evidence="3" type="ORF">PS2015_1612</name>
</gene>